<dbReference type="PANTHER" id="PTHR30346:SF28">
    <property type="entry name" value="HTH-TYPE TRANSCRIPTIONAL REGULATOR CYNR"/>
    <property type="match status" value="1"/>
</dbReference>
<reference evidence="6" key="1">
    <citation type="submission" date="2022-01" db="EMBL/GenBank/DDBJ databases">
        <title>Microbacterium eymi and Microbacterium rhizovicinus sp. nov., isolated from the rhizospheric soil of Elymus tsukushiensis, a plant native to the Dokdo Islands, Republic of Korea.</title>
        <authorList>
            <person name="Hwang Y.J."/>
        </authorList>
    </citation>
    <scope>NUCLEOTIDE SEQUENCE</scope>
    <source>
        <strain evidence="6">KUDC0405</strain>
    </source>
</reference>
<dbReference type="CDD" id="cd08414">
    <property type="entry name" value="PBP2_LTTR_aromatics_like"/>
    <property type="match status" value="1"/>
</dbReference>
<feature type="domain" description="LysR substrate-binding" evidence="5">
    <location>
        <begin position="17"/>
        <end position="220"/>
    </location>
</feature>
<keyword evidence="2" id="KW-0805">Transcription regulation</keyword>
<evidence type="ECO:0000313" key="6">
    <source>
        <dbReference type="EMBL" id="UUT36174.1"/>
    </source>
</evidence>
<name>A0ABY5NM38_9MICO</name>
<dbReference type="InterPro" id="IPR005119">
    <property type="entry name" value="LysR_subst-bd"/>
</dbReference>
<organism evidence="6 7">
    <name type="scientific">Microbacterium elymi</name>
    <dbReference type="NCBI Taxonomy" id="2909587"/>
    <lineage>
        <taxon>Bacteria</taxon>
        <taxon>Bacillati</taxon>
        <taxon>Actinomycetota</taxon>
        <taxon>Actinomycetes</taxon>
        <taxon>Micrococcales</taxon>
        <taxon>Microbacteriaceae</taxon>
        <taxon>Microbacterium</taxon>
    </lineage>
</organism>
<gene>
    <name evidence="6" type="ORF">L2X98_24310</name>
</gene>
<evidence type="ECO:0000256" key="4">
    <source>
        <dbReference type="ARBA" id="ARBA00023163"/>
    </source>
</evidence>
<comment type="similarity">
    <text evidence="1">Belongs to the LysR transcriptional regulatory family.</text>
</comment>
<evidence type="ECO:0000256" key="1">
    <source>
        <dbReference type="ARBA" id="ARBA00009437"/>
    </source>
</evidence>
<keyword evidence="7" id="KW-1185">Reference proteome</keyword>
<dbReference type="PANTHER" id="PTHR30346">
    <property type="entry name" value="TRANSCRIPTIONAL DUAL REGULATOR HCAR-RELATED"/>
    <property type="match status" value="1"/>
</dbReference>
<evidence type="ECO:0000256" key="3">
    <source>
        <dbReference type="ARBA" id="ARBA00023125"/>
    </source>
</evidence>
<dbReference type="EMBL" id="CP091139">
    <property type="protein sequence ID" value="UUT36174.1"/>
    <property type="molecule type" value="Genomic_DNA"/>
</dbReference>
<evidence type="ECO:0000313" key="7">
    <source>
        <dbReference type="Proteomes" id="UP001054811"/>
    </source>
</evidence>
<dbReference type="Pfam" id="PF03466">
    <property type="entry name" value="LysR_substrate"/>
    <property type="match status" value="1"/>
</dbReference>
<keyword evidence="3" id="KW-0238">DNA-binding</keyword>
<dbReference type="SUPFAM" id="SSF53850">
    <property type="entry name" value="Periplasmic binding protein-like II"/>
    <property type="match status" value="1"/>
</dbReference>
<dbReference type="Gene3D" id="3.40.190.10">
    <property type="entry name" value="Periplasmic binding protein-like II"/>
    <property type="match status" value="2"/>
</dbReference>
<sequence>MLRDVALATAAAQAASGRVHGTVRIGFSGAFNHLTLPALARSIRRDLPDIDLELISRISTGEGITKLRNGTLDIAFVGLPIGGAPAVTSRLISRMEMGAVVPEDHPLADETSISVSRLADDDFLCMPMDGSSAMADALMRCCAAGGFRPRVVQEITDPYMLLTFVAAGMGVSIAAKDLNTILPRGARWIQLEDDPVYMDHGIAWMAEDHSAAVAAVLELSQTILPTPAENAQ</sequence>
<evidence type="ECO:0000256" key="2">
    <source>
        <dbReference type="ARBA" id="ARBA00023015"/>
    </source>
</evidence>
<keyword evidence="4" id="KW-0804">Transcription</keyword>
<dbReference type="Proteomes" id="UP001054811">
    <property type="component" value="Chromosome"/>
</dbReference>
<proteinExistence type="inferred from homology"/>
<evidence type="ECO:0000259" key="5">
    <source>
        <dbReference type="Pfam" id="PF03466"/>
    </source>
</evidence>
<accession>A0ABY5NM38</accession>
<protein>
    <submittedName>
        <fullName evidence="6">LysR family substrate-binding domain-containing protein</fullName>
    </submittedName>
</protein>